<gene>
    <name evidence="9" type="ORF">QE412_001772</name>
</gene>
<name>A0ABU0TW83_MICTR</name>
<keyword evidence="1" id="KW-0813">Transport</keyword>
<keyword evidence="6" id="KW-0029">Amino-acid transport</keyword>
<dbReference type="Pfam" id="PF09383">
    <property type="entry name" value="NIL"/>
    <property type="match status" value="1"/>
</dbReference>
<dbReference type="SMART" id="SM00930">
    <property type="entry name" value="NIL"/>
    <property type="match status" value="1"/>
</dbReference>
<dbReference type="Gene3D" id="3.30.70.260">
    <property type="match status" value="1"/>
</dbReference>
<evidence type="ECO:0000256" key="3">
    <source>
        <dbReference type="ARBA" id="ARBA00022741"/>
    </source>
</evidence>
<evidence type="ECO:0000259" key="8">
    <source>
        <dbReference type="PROSITE" id="PS50893"/>
    </source>
</evidence>
<evidence type="ECO:0000313" key="9">
    <source>
        <dbReference type="EMBL" id="MDQ1123199.1"/>
    </source>
</evidence>
<evidence type="ECO:0000256" key="5">
    <source>
        <dbReference type="ARBA" id="ARBA00022967"/>
    </source>
</evidence>
<keyword evidence="10" id="KW-1185">Reference proteome</keyword>
<dbReference type="RefSeq" id="WP_307482441.1">
    <property type="nucleotide sequence ID" value="NZ_JAUTBF010000001.1"/>
</dbReference>
<keyword evidence="7" id="KW-0472">Membrane</keyword>
<dbReference type="Proteomes" id="UP001226691">
    <property type="component" value="Unassembled WGS sequence"/>
</dbReference>
<feature type="domain" description="ABC transporter" evidence="8">
    <location>
        <begin position="9"/>
        <end position="248"/>
    </location>
</feature>
<dbReference type="InterPro" id="IPR050086">
    <property type="entry name" value="MetN_ABC_transporter-like"/>
</dbReference>
<accession>A0ABU0TW83</accession>
<dbReference type="InterPro" id="IPR027417">
    <property type="entry name" value="P-loop_NTPase"/>
</dbReference>
<dbReference type="CDD" id="cd03258">
    <property type="entry name" value="ABC_MetN_methionine_transporter"/>
    <property type="match status" value="1"/>
</dbReference>
<dbReference type="InterPro" id="IPR018449">
    <property type="entry name" value="NIL_domain"/>
</dbReference>
<keyword evidence="5" id="KW-1278">Translocase</keyword>
<proteinExistence type="predicted"/>
<dbReference type="InterPro" id="IPR017871">
    <property type="entry name" value="ABC_transporter-like_CS"/>
</dbReference>
<dbReference type="EMBL" id="JAUTBF010000001">
    <property type="protein sequence ID" value="MDQ1123199.1"/>
    <property type="molecule type" value="Genomic_DNA"/>
</dbReference>
<sequence length="343" mass="36890">MSGAAGGGIVFDAVTKSYTRRAVTTTALRDVSLEVAPGTIFGVIGYSGAGKSTLIRTVNGLEKPTSGRVVVDGVDISGLRGRDLRTAQKNTGMIFQQFNLLETLTARDNVALPLRLDGVTSSEARRRADEVLDFVGLADKAGNHPGDLSGGQKQRVGIARALARNPRILLSDESTSALDPSTTAQILELLRRINREYGTTILVVTHEMDVIKDLAHEVAVMADGEVVEHGSVLDTFIRPRAAATRDFVDSIVPRGLPARVVEHLGGEGLWRMLLLDAEVEQPLITGLILDVGVEVNMLHADMTQIQDHTVGQLIVKVTGSPEKIREAHRYLAARVVELEEVAA</sequence>
<evidence type="ECO:0000313" key="10">
    <source>
        <dbReference type="Proteomes" id="UP001226691"/>
    </source>
</evidence>
<dbReference type="SUPFAM" id="SSF55021">
    <property type="entry name" value="ACT-like"/>
    <property type="match status" value="1"/>
</dbReference>
<dbReference type="InterPro" id="IPR003439">
    <property type="entry name" value="ABC_transporter-like_ATP-bd"/>
</dbReference>
<evidence type="ECO:0000256" key="1">
    <source>
        <dbReference type="ARBA" id="ARBA00022448"/>
    </source>
</evidence>
<dbReference type="PROSITE" id="PS00211">
    <property type="entry name" value="ABC_TRANSPORTER_1"/>
    <property type="match status" value="1"/>
</dbReference>
<dbReference type="SUPFAM" id="SSF52540">
    <property type="entry name" value="P-loop containing nucleoside triphosphate hydrolases"/>
    <property type="match status" value="1"/>
</dbReference>
<dbReference type="Pfam" id="PF00005">
    <property type="entry name" value="ABC_tran"/>
    <property type="match status" value="1"/>
</dbReference>
<dbReference type="InterPro" id="IPR003593">
    <property type="entry name" value="AAA+_ATPase"/>
</dbReference>
<dbReference type="SMART" id="SM00382">
    <property type="entry name" value="AAA"/>
    <property type="match status" value="1"/>
</dbReference>
<dbReference type="PROSITE" id="PS50893">
    <property type="entry name" value="ABC_TRANSPORTER_2"/>
    <property type="match status" value="1"/>
</dbReference>
<keyword evidence="3" id="KW-0547">Nucleotide-binding</keyword>
<comment type="caution">
    <text evidence="9">The sequence shown here is derived from an EMBL/GenBank/DDBJ whole genome shotgun (WGS) entry which is preliminary data.</text>
</comment>
<reference evidence="9 10" key="1">
    <citation type="submission" date="2023-07" db="EMBL/GenBank/DDBJ databases">
        <title>Functional and genomic diversity of the sorghum phyllosphere microbiome.</title>
        <authorList>
            <person name="Shade A."/>
        </authorList>
    </citation>
    <scope>NUCLEOTIDE SEQUENCE [LARGE SCALE GENOMIC DNA]</scope>
    <source>
        <strain evidence="9 10">SORGH_AS_1207</strain>
    </source>
</reference>
<keyword evidence="4 9" id="KW-0067">ATP-binding</keyword>
<evidence type="ECO:0000256" key="6">
    <source>
        <dbReference type="ARBA" id="ARBA00022970"/>
    </source>
</evidence>
<evidence type="ECO:0000256" key="2">
    <source>
        <dbReference type="ARBA" id="ARBA00022475"/>
    </source>
</evidence>
<evidence type="ECO:0000256" key="7">
    <source>
        <dbReference type="ARBA" id="ARBA00023136"/>
    </source>
</evidence>
<evidence type="ECO:0000256" key="4">
    <source>
        <dbReference type="ARBA" id="ARBA00022840"/>
    </source>
</evidence>
<dbReference type="InterPro" id="IPR041701">
    <property type="entry name" value="MetN_ABC"/>
</dbReference>
<dbReference type="GO" id="GO:0005524">
    <property type="term" value="F:ATP binding"/>
    <property type="evidence" value="ECO:0007669"/>
    <property type="project" value="UniProtKB-KW"/>
</dbReference>
<organism evidence="9 10">
    <name type="scientific">Microbacterium trichothecenolyticum</name>
    <name type="common">Aureobacterium trichothecenolyticum</name>
    <dbReference type="NCBI Taxonomy" id="69370"/>
    <lineage>
        <taxon>Bacteria</taxon>
        <taxon>Bacillati</taxon>
        <taxon>Actinomycetota</taxon>
        <taxon>Actinomycetes</taxon>
        <taxon>Micrococcales</taxon>
        <taxon>Microbacteriaceae</taxon>
        <taxon>Microbacterium</taxon>
    </lineage>
</organism>
<dbReference type="Gene3D" id="3.40.50.300">
    <property type="entry name" value="P-loop containing nucleotide triphosphate hydrolases"/>
    <property type="match status" value="1"/>
</dbReference>
<dbReference type="PANTHER" id="PTHR43166">
    <property type="entry name" value="AMINO ACID IMPORT ATP-BINDING PROTEIN"/>
    <property type="match status" value="1"/>
</dbReference>
<dbReference type="InterPro" id="IPR045865">
    <property type="entry name" value="ACT-like_dom_sf"/>
</dbReference>
<protein>
    <submittedName>
        <fullName evidence="9">D-methionine transport system ATP-binding protein</fullName>
    </submittedName>
</protein>
<keyword evidence="2" id="KW-1003">Cell membrane</keyword>
<dbReference type="PANTHER" id="PTHR43166:SF30">
    <property type="entry name" value="METHIONINE IMPORT ATP-BINDING PROTEIN METN"/>
    <property type="match status" value="1"/>
</dbReference>